<dbReference type="Proteomes" id="UP001437256">
    <property type="component" value="Unassembled WGS sequence"/>
</dbReference>
<gene>
    <name evidence="1" type="ORF">AAF712_011755</name>
</gene>
<name>A0ABR2ZK74_9AGAR</name>
<evidence type="ECO:0000313" key="2">
    <source>
        <dbReference type="Proteomes" id="UP001437256"/>
    </source>
</evidence>
<reference evidence="1 2" key="1">
    <citation type="submission" date="2024-05" db="EMBL/GenBank/DDBJ databases">
        <title>A draft genome resource for the thread blight pathogen Marasmius tenuissimus strain MS-2.</title>
        <authorList>
            <person name="Yulfo-Soto G.E."/>
            <person name="Baruah I.K."/>
            <person name="Amoako-Attah I."/>
            <person name="Bukari Y."/>
            <person name="Meinhardt L.W."/>
            <person name="Bailey B.A."/>
            <person name="Cohen S.P."/>
        </authorList>
    </citation>
    <scope>NUCLEOTIDE SEQUENCE [LARGE SCALE GENOMIC DNA]</scope>
    <source>
        <strain evidence="1 2">MS-2</strain>
    </source>
</reference>
<sequence>MQSWSTLLHDVTVISRNPPSAESPLKLLPNGPRFINLPRPYIDKGDTALGRKFLCYLQYTLHQLQSHSTKGHPIAYELAELKASPLLFSEGAEFFTNGRRNPIGIGEDNHTTDIRLLCRSLRFLLRTCTWLHKVSIKWKEFADAYATVVCIMSTLLESIVVDMPARVQHMVESGVVKTPVKSAGSFYRLGEEGTDGIRGIFQEHSVRLIDRIALLIVHRPRLMTAIRDEPQMWENAMVSYGMKHSGLLDKA</sequence>
<organism evidence="1 2">
    <name type="scientific">Marasmius tenuissimus</name>
    <dbReference type="NCBI Taxonomy" id="585030"/>
    <lineage>
        <taxon>Eukaryota</taxon>
        <taxon>Fungi</taxon>
        <taxon>Dikarya</taxon>
        <taxon>Basidiomycota</taxon>
        <taxon>Agaricomycotina</taxon>
        <taxon>Agaricomycetes</taxon>
        <taxon>Agaricomycetidae</taxon>
        <taxon>Agaricales</taxon>
        <taxon>Marasmiineae</taxon>
        <taxon>Marasmiaceae</taxon>
        <taxon>Marasmius</taxon>
    </lineage>
</organism>
<proteinExistence type="predicted"/>
<dbReference type="EMBL" id="JBBXMP010000136">
    <property type="protein sequence ID" value="KAL0061411.1"/>
    <property type="molecule type" value="Genomic_DNA"/>
</dbReference>
<keyword evidence="2" id="KW-1185">Reference proteome</keyword>
<accession>A0ABR2ZK74</accession>
<evidence type="ECO:0000313" key="1">
    <source>
        <dbReference type="EMBL" id="KAL0061411.1"/>
    </source>
</evidence>
<protein>
    <submittedName>
        <fullName evidence="1">Uncharacterized protein</fullName>
    </submittedName>
</protein>
<comment type="caution">
    <text evidence="1">The sequence shown here is derived from an EMBL/GenBank/DDBJ whole genome shotgun (WGS) entry which is preliminary data.</text>
</comment>